<feature type="domain" description="YetF C-terminal" evidence="8">
    <location>
        <begin position="90"/>
        <end position="213"/>
    </location>
</feature>
<keyword evidence="4 7" id="KW-0812">Transmembrane</keyword>
<dbReference type="PANTHER" id="PTHR34582:SF6">
    <property type="entry name" value="UPF0702 TRANSMEMBRANE PROTEIN YCAP"/>
    <property type="match status" value="1"/>
</dbReference>
<comment type="similarity">
    <text evidence="2">Belongs to the UPF0702 family.</text>
</comment>
<dbReference type="Gene3D" id="3.30.240.20">
    <property type="entry name" value="bsu07140 like domains"/>
    <property type="match status" value="2"/>
</dbReference>
<evidence type="ECO:0000256" key="4">
    <source>
        <dbReference type="ARBA" id="ARBA00022692"/>
    </source>
</evidence>
<feature type="transmembrane region" description="Helical" evidence="7">
    <location>
        <begin position="12"/>
        <end position="30"/>
    </location>
</feature>
<feature type="transmembrane region" description="Helical" evidence="7">
    <location>
        <begin position="67"/>
        <end position="87"/>
    </location>
</feature>
<reference evidence="9 10" key="1">
    <citation type="submission" date="2015-11" db="EMBL/GenBank/DDBJ databases">
        <title>Genome Sequence of Bacillus simplex strain VanAntwerpen2.</title>
        <authorList>
            <person name="Couger M.B."/>
        </authorList>
    </citation>
    <scope>NUCLEOTIDE SEQUENCE [LARGE SCALE GENOMIC DNA]</scope>
    <source>
        <strain evidence="9 10">VanAntwerpen02</strain>
    </source>
</reference>
<evidence type="ECO:0000256" key="2">
    <source>
        <dbReference type="ARBA" id="ARBA00006448"/>
    </source>
</evidence>
<evidence type="ECO:0000256" key="3">
    <source>
        <dbReference type="ARBA" id="ARBA00022475"/>
    </source>
</evidence>
<sequence length="227" mass="26250">MDEGCVSEVDTYLAIIFRTTVIYLVILFLFRMMGKREVGELSILDLVVSIMIGDIAVLSFEDLDKPFFQQITPMFVLAFIQIILAFISLKSIRFRNIVDGTPQIIINQGKIDEKAMRKQRYNFDDLLTQLREQGINDLNEVQFAILESSGKLSVIKNTQGKRTKTKETPYPLIIDGKIQENNLYKIGKNQFWLRHQLKKHGESKIQEISICGYIDGQFYIDKNETKK</sequence>
<keyword evidence="5 7" id="KW-1133">Transmembrane helix</keyword>
<accession>A0A120GND4</accession>
<keyword evidence="6 7" id="KW-0472">Membrane</keyword>
<evidence type="ECO:0000256" key="1">
    <source>
        <dbReference type="ARBA" id="ARBA00004651"/>
    </source>
</evidence>
<evidence type="ECO:0000256" key="5">
    <source>
        <dbReference type="ARBA" id="ARBA00022989"/>
    </source>
</evidence>
<feature type="transmembrane region" description="Helical" evidence="7">
    <location>
        <begin position="42"/>
        <end position="61"/>
    </location>
</feature>
<keyword evidence="10" id="KW-1185">Reference proteome</keyword>
<dbReference type="InterPro" id="IPR007353">
    <property type="entry name" value="DUF421"/>
</dbReference>
<dbReference type="EMBL" id="LNNH01000040">
    <property type="protein sequence ID" value="KWW14092.1"/>
    <property type="molecule type" value="Genomic_DNA"/>
</dbReference>
<evidence type="ECO:0000256" key="6">
    <source>
        <dbReference type="ARBA" id="ARBA00023136"/>
    </source>
</evidence>
<dbReference type="PANTHER" id="PTHR34582">
    <property type="entry name" value="UPF0702 TRANSMEMBRANE PROTEIN YCAP"/>
    <property type="match status" value="1"/>
</dbReference>
<evidence type="ECO:0000259" key="8">
    <source>
        <dbReference type="Pfam" id="PF04239"/>
    </source>
</evidence>
<gene>
    <name evidence="9" type="ORF">AS888_00745</name>
</gene>
<protein>
    <recommendedName>
        <fullName evidence="8">YetF C-terminal domain-containing protein</fullName>
    </recommendedName>
</protein>
<dbReference type="InterPro" id="IPR023090">
    <property type="entry name" value="UPF0702_alpha/beta_dom_sf"/>
</dbReference>
<comment type="caution">
    <text evidence="9">The sequence shown here is derived from an EMBL/GenBank/DDBJ whole genome shotgun (WGS) entry which is preliminary data.</text>
</comment>
<dbReference type="AlphaFoldDB" id="A0A120GND4"/>
<name>A0A120GND4_9BACI</name>
<dbReference type="Pfam" id="PF04239">
    <property type="entry name" value="DUF421"/>
    <property type="match status" value="1"/>
</dbReference>
<evidence type="ECO:0000313" key="9">
    <source>
        <dbReference type="EMBL" id="KWW14092.1"/>
    </source>
</evidence>
<dbReference type="Proteomes" id="UP000064189">
    <property type="component" value="Unassembled WGS sequence"/>
</dbReference>
<comment type="subcellular location">
    <subcellularLocation>
        <location evidence="1">Cell membrane</location>
        <topology evidence="1">Multi-pass membrane protein</topology>
    </subcellularLocation>
</comment>
<evidence type="ECO:0000256" key="7">
    <source>
        <dbReference type="SAM" id="Phobius"/>
    </source>
</evidence>
<keyword evidence="3" id="KW-1003">Cell membrane</keyword>
<organism evidence="9 10">
    <name type="scientific">Peribacillus simplex</name>
    <dbReference type="NCBI Taxonomy" id="1478"/>
    <lineage>
        <taxon>Bacteria</taxon>
        <taxon>Bacillati</taxon>
        <taxon>Bacillota</taxon>
        <taxon>Bacilli</taxon>
        <taxon>Bacillales</taxon>
        <taxon>Bacillaceae</taxon>
        <taxon>Peribacillus</taxon>
    </lineage>
</organism>
<proteinExistence type="inferred from homology"/>
<evidence type="ECO:0000313" key="10">
    <source>
        <dbReference type="Proteomes" id="UP000064189"/>
    </source>
</evidence>
<dbReference type="GO" id="GO:0005886">
    <property type="term" value="C:plasma membrane"/>
    <property type="evidence" value="ECO:0007669"/>
    <property type="project" value="UniProtKB-SubCell"/>
</dbReference>